<evidence type="ECO:0000256" key="7">
    <source>
        <dbReference type="ARBA" id="ARBA00023136"/>
    </source>
</evidence>
<feature type="region of interest" description="Disordered" evidence="10">
    <location>
        <begin position="1"/>
        <end position="55"/>
    </location>
</feature>
<sequence>MEETVPNTSNEETYFTRNTPPRALREALRLAGSGKISTPSESASEEDYDEESQKPIAVLRLNKKREKGQATTLPAVGSKLKVSEGTAGTATPSDASSENGTLEDITSLRGAKVYTIASDDKELREILRRGAQRAKEPESSVKRKGRFSDYVFTRKFSTFDRQNAVAANSPFHGFFTLFWIAVAFMLLKIGAENWKNTGSPLGTNDIMKAMFKRDVVVLLISDGVIYAFYNGYLSSAYKKRTELLKKLKQLEQVEAVNQDVEGIEAAIKSNEPLDLEQIHVFEQIIKWEIDGLTEELQGKSTTPGRAYPNNVTFQNHYEYIVFPTLVYELEYPRSERIDWAYVAEKAAATFGLIFVMIMVSQAFIYPVVMKTVHMKDAGMSLAERFGEFPWLLSDLIFPFMMEYLLTWYLIWEAILNLLGELTYFADREFYSDWWNSVSWDQFARDWNRPVHSFLLRHVYHSSISAMRVNKHTATLFTFFLSALVHELVMWCIFKKLRGYLLFMQMLQLPLVQLSRAKWMKGRKTLGNINFWLGIFTGPSILCSLYLIL</sequence>
<protein>
    <submittedName>
        <fullName evidence="12">Putative sterol o-acyltransferase 1</fullName>
    </submittedName>
</protein>
<keyword evidence="13" id="KW-1185">Reference proteome</keyword>
<dbReference type="PANTHER" id="PTHR10408">
    <property type="entry name" value="STEROL O-ACYLTRANSFERASE"/>
    <property type="match status" value="1"/>
</dbReference>
<proteinExistence type="inferred from homology"/>
<keyword evidence="5" id="KW-0256">Endoplasmic reticulum</keyword>
<dbReference type="GO" id="GO:0008204">
    <property type="term" value="P:ergosterol metabolic process"/>
    <property type="evidence" value="ECO:0007669"/>
    <property type="project" value="TreeGrafter"/>
</dbReference>
<keyword evidence="4 11" id="KW-0812">Transmembrane</keyword>
<evidence type="ECO:0000256" key="3">
    <source>
        <dbReference type="ARBA" id="ARBA00022679"/>
    </source>
</evidence>
<evidence type="ECO:0000256" key="5">
    <source>
        <dbReference type="ARBA" id="ARBA00022824"/>
    </source>
</evidence>
<comment type="subcellular location">
    <subcellularLocation>
        <location evidence="1">Endoplasmic reticulum membrane</location>
        <topology evidence="1">Multi-pass membrane protein</topology>
    </subcellularLocation>
</comment>
<evidence type="ECO:0000256" key="6">
    <source>
        <dbReference type="ARBA" id="ARBA00022989"/>
    </source>
</evidence>
<reference evidence="12 13" key="2">
    <citation type="submission" date="2015-05" db="EMBL/GenBank/DDBJ databases">
        <authorList>
            <person name="Morales-Cruz A."/>
            <person name="Amrine K.C."/>
            <person name="Cantu D."/>
        </authorList>
    </citation>
    <scope>NUCLEOTIDE SEQUENCE [LARGE SCALE GENOMIC DNA]</scope>
    <source>
        <strain evidence="12">DA912</strain>
    </source>
</reference>
<dbReference type="Proteomes" id="UP000034680">
    <property type="component" value="Unassembled WGS sequence"/>
</dbReference>
<evidence type="ECO:0000256" key="8">
    <source>
        <dbReference type="ARBA" id="ARBA00023315"/>
    </source>
</evidence>
<feature type="transmembrane region" description="Helical" evidence="11">
    <location>
        <begin position="528"/>
        <end position="547"/>
    </location>
</feature>
<gene>
    <name evidence="12" type="ORF">UCDDA912_g05696</name>
</gene>
<keyword evidence="7 11" id="KW-0472">Membrane</keyword>
<reference evidence="12 13" key="1">
    <citation type="submission" date="2015-05" db="EMBL/GenBank/DDBJ databases">
        <title>Distinctive expansion of gene families associated with plant cell wall degradation and secondary metabolism in the genomes of grapevine trunk pathogens.</title>
        <authorList>
            <person name="Lawrence D.P."/>
            <person name="Travadon R."/>
            <person name="Rolshausen P.E."/>
            <person name="Baumgartner K."/>
        </authorList>
    </citation>
    <scope>NUCLEOTIDE SEQUENCE [LARGE SCALE GENOMIC DNA]</scope>
    <source>
        <strain evidence="12">DA912</strain>
    </source>
</reference>
<keyword evidence="8 12" id="KW-0012">Acyltransferase</keyword>
<evidence type="ECO:0000313" key="13">
    <source>
        <dbReference type="Proteomes" id="UP000034680"/>
    </source>
</evidence>
<evidence type="ECO:0000256" key="1">
    <source>
        <dbReference type="ARBA" id="ARBA00004477"/>
    </source>
</evidence>
<accession>A0A0G2FJL4</accession>
<comment type="similarity">
    <text evidence="2">Belongs to the membrane-bound acyltransferase family. Sterol o-acyltransferase subfamily.</text>
</comment>
<dbReference type="InterPro" id="IPR014371">
    <property type="entry name" value="Oat_ACAT_DAG_ARE"/>
</dbReference>
<feature type="compositionally biased region" description="Polar residues" evidence="10">
    <location>
        <begin position="1"/>
        <end position="19"/>
    </location>
</feature>
<dbReference type="AlphaFoldDB" id="A0A0G2FJL4"/>
<dbReference type="Pfam" id="PF03062">
    <property type="entry name" value="MBOAT"/>
    <property type="match status" value="1"/>
</dbReference>
<dbReference type="STRING" id="1214573.A0A0G2FJL4"/>
<dbReference type="GO" id="GO:0005789">
    <property type="term" value="C:endoplasmic reticulum membrane"/>
    <property type="evidence" value="ECO:0007669"/>
    <property type="project" value="UniProtKB-SubCell"/>
</dbReference>
<evidence type="ECO:0000256" key="2">
    <source>
        <dbReference type="ARBA" id="ARBA00009010"/>
    </source>
</evidence>
<name>A0A0G2FJL4_9PEZI</name>
<dbReference type="PANTHER" id="PTHR10408:SF23">
    <property type="entry name" value="STEROL O-ACYLTRANSFERASE 1-RELATED"/>
    <property type="match status" value="1"/>
</dbReference>
<evidence type="ECO:0000256" key="9">
    <source>
        <dbReference type="ARBA" id="ARBA00023568"/>
    </source>
</evidence>
<evidence type="ECO:0000313" key="12">
    <source>
        <dbReference type="EMBL" id="KKY34291.1"/>
    </source>
</evidence>
<dbReference type="OrthoDB" id="10039049at2759"/>
<feature type="transmembrane region" description="Helical" evidence="11">
    <location>
        <begin position="388"/>
        <end position="410"/>
    </location>
</feature>
<evidence type="ECO:0000256" key="10">
    <source>
        <dbReference type="SAM" id="MobiDB-lite"/>
    </source>
</evidence>
<feature type="transmembrane region" description="Helical" evidence="11">
    <location>
        <begin position="215"/>
        <end position="233"/>
    </location>
</feature>
<feature type="transmembrane region" description="Helical" evidence="11">
    <location>
        <begin position="171"/>
        <end position="191"/>
    </location>
</feature>
<dbReference type="GO" id="GO:0034737">
    <property type="term" value="F:ergosterol O-acyltransferase activity"/>
    <property type="evidence" value="ECO:0007669"/>
    <property type="project" value="TreeGrafter"/>
</dbReference>
<feature type="transmembrane region" description="Helical" evidence="11">
    <location>
        <begin position="346"/>
        <end position="368"/>
    </location>
</feature>
<dbReference type="InterPro" id="IPR004299">
    <property type="entry name" value="MBOAT_fam"/>
</dbReference>
<comment type="caution">
    <text evidence="12">The sequence shown here is derived from an EMBL/GenBank/DDBJ whole genome shotgun (WGS) entry which is preliminary data.</text>
</comment>
<feature type="transmembrane region" description="Helical" evidence="11">
    <location>
        <begin position="473"/>
        <end position="493"/>
    </location>
</feature>
<evidence type="ECO:0000256" key="4">
    <source>
        <dbReference type="ARBA" id="ARBA00022692"/>
    </source>
</evidence>
<evidence type="ECO:0000256" key="11">
    <source>
        <dbReference type="SAM" id="Phobius"/>
    </source>
</evidence>
<comment type="function">
    <text evidence="9">Sterol O-acyltransferase that catalyzes the formation of stery esters.</text>
</comment>
<organism evidence="12 13">
    <name type="scientific">Diaporthe ampelina</name>
    <dbReference type="NCBI Taxonomy" id="1214573"/>
    <lineage>
        <taxon>Eukaryota</taxon>
        <taxon>Fungi</taxon>
        <taxon>Dikarya</taxon>
        <taxon>Ascomycota</taxon>
        <taxon>Pezizomycotina</taxon>
        <taxon>Sordariomycetes</taxon>
        <taxon>Sordariomycetidae</taxon>
        <taxon>Diaporthales</taxon>
        <taxon>Diaporthaceae</taxon>
        <taxon>Diaporthe</taxon>
    </lineage>
</organism>
<keyword evidence="6 11" id="KW-1133">Transmembrane helix</keyword>
<dbReference type="EMBL" id="LCUC01000209">
    <property type="protein sequence ID" value="KKY34291.1"/>
    <property type="molecule type" value="Genomic_DNA"/>
</dbReference>
<keyword evidence="3 12" id="KW-0808">Transferase</keyword>